<reference evidence="3" key="1">
    <citation type="submission" date="2016-10" db="EMBL/GenBank/DDBJ databases">
        <title>Sequence of Gallionella enrichment culture.</title>
        <authorList>
            <person name="Poehlein A."/>
            <person name="Muehling M."/>
            <person name="Daniel R."/>
        </authorList>
    </citation>
    <scope>NUCLEOTIDE SEQUENCE</scope>
</reference>
<dbReference type="InterPro" id="IPR009051">
    <property type="entry name" value="Helical_ferredxn"/>
</dbReference>
<dbReference type="PRINTS" id="PR00419">
    <property type="entry name" value="ADXRDTASE"/>
</dbReference>
<evidence type="ECO:0000313" key="3">
    <source>
        <dbReference type="EMBL" id="OIR04327.1"/>
    </source>
</evidence>
<dbReference type="PANTHER" id="PTHR42783:SF3">
    <property type="entry name" value="GLUTAMATE SYNTHASE [NADPH] SMALL CHAIN-RELATED"/>
    <property type="match status" value="1"/>
</dbReference>
<dbReference type="PANTHER" id="PTHR42783">
    <property type="entry name" value="GLUTAMATE SYNTHASE [NADPH] SMALL CHAIN"/>
    <property type="match status" value="1"/>
</dbReference>
<dbReference type="InterPro" id="IPR023753">
    <property type="entry name" value="FAD/NAD-binding_dom"/>
</dbReference>
<dbReference type="Pfam" id="PF14691">
    <property type="entry name" value="Fer4_20"/>
    <property type="match status" value="1"/>
</dbReference>
<dbReference type="EMBL" id="MLJW01000058">
    <property type="protein sequence ID" value="OIR04327.1"/>
    <property type="molecule type" value="Genomic_DNA"/>
</dbReference>
<dbReference type="InterPro" id="IPR006004">
    <property type="entry name" value="SudA-like"/>
</dbReference>
<keyword evidence="3" id="KW-0560">Oxidoreductase</keyword>
<dbReference type="InterPro" id="IPR028261">
    <property type="entry name" value="DPD_II"/>
</dbReference>
<dbReference type="NCBIfam" id="TIGR01316">
    <property type="entry name" value="gltA"/>
    <property type="match status" value="1"/>
</dbReference>
<dbReference type="Gene3D" id="3.50.50.60">
    <property type="entry name" value="FAD/NAD(P)-binding domain"/>
    <property type="match status" value="2"/>
</dbReference>
<name>A0A1J5S7Q0_9ZZZZ</name>
<dbReference type="Gene3D" id="1.10.1060.10">
    <property type="entry name" value="Alpha-helical ferredoxin"/>
    <property type="match status" value="1"/>
</dbReference>
<evidence type="ECO:0000259" key="2">
    <source>
        <dbReference type="Pfam" id="PF14691"/>
    </source>
</evidence>
<dbReference type="GO" id="GO:0051536">
    <property type="term" value="F:iron-sulfur cluster binding"/>
    <property type="evidence" value="ECO:0007669"/>
    <property type="project" value="InterPro"/>
</dbReference>
<protein>
    <submittedName>
        <fullName evidence="3">Glutamate synthase [NADPH] small chain</fullName>
        <ecNumber evidence="3">1.4.1.13</ecNumber>
    </submittedName>
</protein>
<dbReference type="InterPro" id="IPR036188">
    <property type="entry name" value="FAD/NAD-bd_sf"/>
</dbReference>
<gene>
    <name evidence="3" type="primary">gltD_6</name>
    <name evidence="3" type="ORF">GALL_135270</name>
</gene>
<dbReference type="SUPFAM" id="SSF51971">
    <property type="entry name" value="Nucleotide-binding domain"/>
    <property type="match status" value="1"/>
</dbReference>
<dbReference type="EC" id="1.4.1.13" evidence="3"/>
<organism evidence="3">
    <name type="scientific">mine drainage metagenome</name>
    <dbReference type="NCBI Taxonomy" id="410659"/>
    <lineage>
        <taxon>unclassified sequences</taxon>
        <taxon>metagenomes</taxon>
        <taxon>ecological metagenomes</taxon>
    </lineage>
</organism>
<comment type="caution">
    <text evidence="3">The sequence shown here is derived from an EMBL/GenBank/DDBJ whole genome shotgun (WGS) entry which is preliminary data.</text>
</comment>
<dbReference type="GO" id="GO:0004355">
    <property type="term" value="F:glutamate synthase (NADPH) activity"/>
    <property type="evidence" value="ECO:0007669"/>
    <property type="project" value="UniProtKB-EC"/>
</dbReference>
<sequence length="482" mass="51643">MQPTKITTKERLQLKRQAMPAQDAGVRRSNFEEVNLGLPEKLALVEAQRCLQCKDPRCMNGCPVNVNIPRFLDLLTQGNLPEAARSLLADNALPAVTGRVCPQESQCECECIRAVKGEPVGVGYLERYVADWARSHPDAIATAPVQPTGRRVAIVGSGPAGLTAAGELVRRGHDVTVYEALHRPGGVLVYGIPEFRLPKAIVDQEVERLVDAGVKIECNVVVGRTYTLPELREQFDAVFVANGAGLPVFMNLPGEHLKGVYTANEYLTRVNLMAAFGADSDTPVLKPRRVAVVGGGNVAMDAARTAQRLGAEVVSIVYRRTKVEMPARVEEVHHAEEEGIQFELLAAPLEILGTDKKWVSGLKCVRMKLGEPDASGRRSPVPIPGSEFVLDCDMVVSALGTRANPLLTATCPDLKLDKRGNIVVDDDLMTNLPGVFGGGDIVRGAATVILAMGDGKKAAQAIDRFLAAQVDAAQPEAATGTA</sequence>
<dbReference type="SUPFAM" id="SSF46548">
    <property type="entry name" value="alpha-helical ferredoxin"/>
    <property type="match status" value="1"/>
</dbReference>
<feature type="domain" description="Dihydroprymidine dehydrogenase" evidence="2">
    <location>
        <begin position="27"/>
        <end position="135"/>
    </location>
</feature>
<accession>A0A1J5S7Q0</accession>
<feature type="domain" description="FAD/NAD(P)-binding" evidence="1">
    <location>
        <begin position="151"/>
        <end position="455"/>
    </location>
</feature>
<dbReference type="AlphaFoldDB" id="A0A1J5S7Q0"/>
<evidence type="ECO:0000259" key="1">
    <source>
        <dbReference type="Pfam" id="PF07992"/>
    </source>
</evidence>
<proteinExistence type="predicted"/>
<dbReference type="Gene3D" id="3.40.50.720">
    <property type="entry name" value="NAD(P)-binding Rossmann-like Domain"/>
    <property type="match status" value="1"/>
</dbReference>
<dbReference type="Pfam" id="PF07992">
    <property type="entry name" value="Pyr_redox_2"/>
    <property type="match status" value="1"/>
</dbReference>